<sequence>MITPENIGKITDGLIGLGLVLIGVIVFNLLFYTPTRIFKCLQPKLKVNFKPGIRPWVNAHDPTSNGQNIIFRIELMNLGLEKIYKARVRLMEIDPHPHGSFNTPCDLQVNNNEIPKTYKEGKGEFVDFFKYFRHSKGGVDHPWIIGCSSVENKDLVLTVKKYEFEIEVSSVNGGDSIVKYFQFDPTKKDAKYCMEMIA</sequence>
<protein>
    <submittedName>
        <fullName evidence="2">Uncharacterized protein</fullName>
    </submittedName>
</protein>
<name>A0A1E3XA55_9BACT</name>
<dbReference type="EMBL" id="MAYW01000060">
    <property type="protein sequence ID" value="ODS32492.1"/>
    <property type="molecule type" value="Genomic_DNA"/>
</dbReference>
<keyword evidence="1" id="KW-0812">Transmembrane</keyword>
<evidence type="ECO:0000313" key="2">
    <source>
        <dbReference type="EMBL" id="ODS32492.1"/>
    </source>
</evidence>
<proteinExistence type="predicted"/>
<dbReference type="Proteomes" id="UP000094056">
    <property type="component" value="Unassembled WGS sequence"/>
</dbReference>
<evidence type="ECO:0000256" key="1">
    <source>
        <dbReference type="SAM" id="Phobius"/>
    </source>
</evidence>
<keyword evidence="1" id="KW-1133">Transmembrane helix</keyword>
<gene>
    <name evidence="2" type="ORF">SCARUB_02393</name>
</gene>
<comment type="caution">
    <text evidence="2">The sequence shown here is derived from an EMBL/GenBank/DDBJ whole genome shotgun (WGS) entry which is preliminary data.</text>
</comment>
<accession>A0A1E3XA55</accession>
<evidence type="ECO:0000313" key="3">
    <source>
        <dbReference type="Proteomes" id="UP000094056"/>
    </source>
</evidence>
<keyword evidence="1" id="KW-0472">Membrane</keyword>
<reference evidence="2 3" key="1">
    <citation type="submission" date="2016-07" db="EMBL/GenBank/DDBJ databases">
        <title>Draft genome of Scalindua rubra, obtained from a brine-seawater interface in the Red Sea, sheds light on salt adaptation in anammox bacteria.</title>
        <authorList>
            <person name="Speth D.R."/>
            <person name="Lagkouvardos I."/>
            <person name="Wang Y."/>
            <person name="Qian P.-Y."/>
            <person name="Dutilh B.E."/>
            <person name="Jetten M.S."/>
        </authorList>
    </citation>
    <scope>NUCLEOTIDE SEQUENCE [LARGE SCALE GENOMIC DNA]</scope>
    <source>
        <strain evidence="2">BSI-1</strain>
    </source>
</reference>
<organism evidence="2 3">
    <name type="scientific">Candidatus Scalindua rubra</name>
    <dbReference type="NCBI Taxonomy" id="1872076"/>
    <lineage>
        <taxon>Bacteria</taxon>
        <taxon>Pseudomonadati</taxon>
        <taxon>Planctomycetota</taxon>
        <taxon>Candidatus Brocadiia</taxon>
        <taxon>Candidatus Brocadiales</taxon>
        <taxon>Candidatus Scalinduaceae</taxon>
        <taxon>Candidatus Scalindua</taxon>
    </lineage>
</organism>
<feature type="transmembrane region" description="Helical" evidence="1">
    <location>
        <begin position="14"/>
        <end position="32"/>
    </location>
</feature>
<dbReference type="AlphaFoldDB" id="A0A1E3XA55"/>